<dbReference type="PROSITE" id="PS00107">
    <property type="entry name" value="PROTEIN_KINASE_ATP"/>
    <property type="match status" value="1"/>
</dbReference>
<proteinExistence type="predicted"/>
<dbReference type="EMBL" id="JAAOAV010000215">
    <property type="protein sequence ID" value="KAF5588719.1"/>
    <property type="molecule type" value="Genomic_DNA"/>
</dbReference>
<evidence type="ECO:0000256" key="7">
    <source>
        <dbReference type="SAM" id="MobiDB-lite"/>
    </source>
</evidence>
<dbReference type="Pfam" id="PF00069">
    <property type="entry name" value="Pkinase"/>
    <property type="match status" value="1"/>
</dbReference>
<dbReference type="GeneID" id="59310771"/>
<evidence type="ECO:0000256" key="4">
    <source>
        <dbReference type="ARBA" id="ARBA00022777"/>
    </source>
</evidence>
<feature type="region of interest" description="Disordered" evidence="7">
    <location>
        <begin position="1"/>
        <end position="32"/>
    </location>
</feature>
<organism evidence="9 10">
    <name type="scientific">Gibberella subglutinans</name>
    <name type="common">Fusarium subglutinans</name>
    <dbReference type="NCBI Taxonomy" id="42677"/>
    <lineage>
        <taxon>Eukaryota</taxon>
        <taxon>Fungi</taxon>
        <taxon>Dikarya</taxon>
        <taxon>Ascomycota</taxon>
        <taxon>Pezizomycotina</taxon>
        <taxon>Sordariomycetes</taxon>
        <taxon>Hypocreomycetidae</taxon>
        <taxon>Hypocreales</taxon>
        <taxon>Nectriaceae</taxon>
        <taxon>Fusarium</taxon>
        <taxon>Fusarium fujikuroi species complex</taxon>
    </lineage>
</organism>
<dbReference type="PANTHER" id="PTHR45646">
    <property type="entry name" value="SERINE/THREONINE-PROTEIN KINASE DOA-RELATED"/>
    <property type="match status" value="1"/>
</dbReference>
<name>A0A8H5L990_GIBSU</name>
<dbReference type="PANTHER" id="PTHR45646:SF11">
    <property type="entry name" value="SERINE_THREONINE-PROTEIN KINASE DOA"/>
    <property type="match status" value="1"/>
</dbReference>
<dbReference type="GO" id="GO:0004674">
    <property type="term" value="F:protein serine/threonine kinase activity"/>
    <property type="evidence" value="ECO:0007669"/>
    <property type="project" value="UniProtKB-KW"/>
</dbReference>
<dbReference type="SUPFAM" id="SSF56112">
    <property type="entry name" value="Protein kinase-like (PK-like)"/>
    <property type="match status" value="1"/>
</dbReference>
<dbReference type="GO" id="GO:0043484">
    <property type="term" value="P:regulation of RNA splicing"/>
    <property type="evidence" value="ECO:0007669"/>
    <property type="project" value="TreeGrafter"/>
</dbReference>
<dbReference type="Gene3D" id="3.30.200.20">
    <property type="entry name" value="Phosphorylase Kinase, domain 1"/>
    <property type="match status" value="1"/>
</dbReference>
<evidence type="ECO:0000313" key="9">
    <source>
        <dbReference type="EMBL" id="KAF5588719.1"/>
    </source>
</evidence>
<keyword evidence="5 6" id="KW-0067">ATP-binding</keyword>
<dbReference type="AlphaFoldDB" id="A0A8H5L990"/>
<reference evidence="9 10" key="1">
    <citation type="submission" date="2020-05" db="EMBL/GenBank/DDBJ databases">
        <title>Identification and distribution of gene clusters putatively required for synthesis of sphingolipid metabolism inhibitors in phylogenetically diverse species of the filamentous fungus Fusarium.</title>
        <authorList>
            <person name="Kim H.-S."/>
            <person name="Busman M."/>
            <person name="Brown D.W."/>
            <person name="Divon H."/>
            <person name="Uhlig S."/>
            <person name="Proctor R.H."/>
        </authorList>
    </citation>
    <scope>NUCLEOTIDE SEQUENCE [LARGE SCALE GENOMIC DNA]</scope>
    <source>
        <strain evidence="9 10">NRRL 66333</strain>
    </source>
</reference>
<dbReference type="InterPro" id="IPR011009">
    <property type="entry name" value="Kinase-like_dom_sf"/>
</dbReference>
<dbReference type="OrthoDB" id="5979581at2759"/>
<evidence type="ECO:0000256" key="6">
    <source>
        <dbReference type="PROSITE-ProRule" id="PRU10141"/>
    </source>
</evidence>
<keyword evidence="2" id="KW-0808">Transferase</keyword>
<feature type="binding site" evidence="6">
    <location>
        <position position="103"/>
    </location>
    <ligand>
        <name>ATP</name>
        <dbReference type="ChEBI" id="CHEBI:30616"/>
    </ligand>
</feature>
<dbReference type="RefSeq" id="XP_036533118.1">
    <property type="nucleotide sequence ID" value="XM_036676053.1"/>
</dbReference>
<sequence length="415" mass="47257">MNRVPTRGSPPSGSTQPAPLIEEPTREGEAAQDWGEYVDSDEEPDVEFACEDINLYPRGFYYPISIGEILMERYHIIHKLGHGAFSTVWMAQDMAQHKDIALKILMLGGSDERDYHMQSEIIGSAEDLTYLLVYHETFLLPSPHGKYRVFVLPIQGPNLRNHPPTKKPIATRMRFAVQLLNALKTLHDAGVIHSDLNTANIMYTLRPLNDSITGKYKQIGRPRKMKLWTEQWKDGELVMPMKPKEELIGDSIVLGDFGLTHKPGASAQKLQSPATYCAPERVHNINPSYGSDIWSYMCIFFELYTGLCLFQGWGHTSVVSSIVCALGPLPESWKGTYHVSSSGEDKWYERNWQIDSEFDLKERLTQLRPGVEMRELELVVSILRRGLVYQHENRITAAELLEDDSFQEVISIYAR</sequence>
<feature type="domain" description="Protein kinase" evidence="8">
    <location>
        <begin position="74"/>
        <end position="406"/>
    </location>
</feature>
<dbReference type="Proteomes" id="UP000547976">
    <property type="component" value="Unassembled WGS sequence"/>
</dbReference>
<dbReference type="SMART" id="SM00220">
    <property type="entry name" value="S_TKc"/>
    <property type="match status" value="1"/>
</dbReference>
<dbReference type="GO" id="GO:0005634">
    <property type="term" value="C:nucleus"/>
    <property type="evidence" value="ECO:0007669"/>
    <property type="project" value="TreeGrafter"/>
</dbReference>
<evidence type="ECO:0000313" key="10">
    <source>
        <dbReference type="Proteomes" id="UP000547976"/>
    </source>
</evidence>
<evidence type="ECO:0000256" key="2">
    <source>
        <dbReference type="ARBA" id="ARBA00022679"/>
    </source>
</evidence>
<dbReference type="PROSITE" id="PS50011">
    <property type="entry name" value="PROTEIN_KINASE_DOM"/>
    <property type="match status" value="1"/>
</dbReference>
<evidence type="ECO:0000256" key="5">
    <source>
        <dbReference type="ARBA" id="ARBA00022840"/>
    </source>
</evidence>
<protein>
    <submittedName>
        <fullName evidence="9">CMGC kinase</fullName>
    </submittedName>
</protein>
<accession>A0A8H5L990</accession>
<comment type="caution">
    <text evidence="9">The sequence shown here is derived from an EMBL/GenBank/DDBJ whole genome shotgun (WGS) entry which is preliminary data.</text>
</comment>
<keyword evidence="1" id="KW-0723">Serine/threonine-protein kinase</keyword>
<dbReference type="GO" id="GO:0005524">
    <property type="term" value="F:ATP binding"/>
    <property type="evidence" value="ECO:0007669"/>
    <property type="project" value="UniProtKB-UniRule"/>
</dbReference>
<dbReference type="InterPro" id="IPR051175">
    <property type="entry name" value="CLK_kinases"/>
</dbReference>
<keyword evidence="3 6" id="KW-0547">Nucleotide-binding</keyword>
<dbReference type="Gene3D" id="1.10.510.10">
    <property type="entry name" value="Transferase(Phosphotransferase) domain 1"/>
    <property type="match status" value="1"/>
</dbReference>
<evidence type="ECO:0000256" key="3">
    <source>
        <dbReference type="ARBA" id="ARBA00022741"/>
    </source>
</evidence>
<evidence type="ECO:0000259" key="8">
    <source>
        <dbReference type="PROSITE" id="PS50011"/>
    </source>
</evidence>
<gene>
    <name evidence="9" type="ORF">FSUBG_11378</name>
</gene>
<keyword evidence="4 9" id="KW-0418">Kinase</keyword>
<keyword evidence="10" id="KW-1185">Reference proteome</keyword>
<dbReference type="InterPro" id="IPR000719">
    <property type="entry name" value="Prot_kinase_dom"/>
</dbReference>
<dbReference type="InterPro" id="IPR017441">
    <property type="entry name" value="Protein_kinase_ATP_BS"/>
</dbReference>
<evidence type="ECO:0000256" key="1">
    <source>
        <dbReference type="ARBA" id="ARBA00022527"/>
    </source>
</evidence>